<dbReference type="KEGG" id="lgi:LOTGIDRAFT_229246"/>
<dbReference type="OrthoDB" id="6071026at2759"/>
<dbReference type="HOGENOM" id="CLU_038628_6_0_1"/>
<dbReference type="Pfam" id="PF00147">
    <property type="entry name" value="Fibrinogen_C"/>
    <property type="match status" value="1"/>
</dbReference>
<dbReference type="SUPFAM" id="SSF56496">
    <property type="entry name" value="Fibrinogen C-terminal domain-like"/>
    <property type="match status" value="1"/>
</dbReference>
<dbReference type="PROSITE" id="PS51406">
    <property type="entry name" value="FIBRINOGEN_C_2"/>
    <property type="match status" value="1"/>
</dbReference>
<sequence length="276" mass="31729">MFDRKTKICLMFESGENCFHHENIGDKVCYRLKSLCNNVNCPRCPIGYYGDACQQIIQDCSDGHHRNVARKASLISYIQPTSKGEIIEAKCNFDYGGITLFQLRESLCDPVDFNRNWIDYVNGFGYIHGEYWLGLKHVYNILQNYPAIALQVNFQYGYRGWQGYFNYFSLSDHDTGYKFSAGSYYGAPVDPIGNSLTVAPNSLEGRPFSTYDNDISGNDCPNRFKGGFWFMNKANCSRANPNGRRNHTNFESSLFWLDDLGDRNDFTKVQLRLNRI</sequence>
<dbReference type="EMBL" id="KB202953">
    <property type="protein sequence ID" value="ESO87053.1"/>
    <property type="molecule type" value="Genomic_DNA"/>
</dbReference>
<evidence type="ECO:0000313" key="2">
    <source>
        <dbReference type="EMBL" id="ESO87053.1"/>
    </source>
</evidence>
<dbReference type="PANTHER" id="PTHR19143">
    <property type="entry name" value="FIBRINOGEN/TENASCIN/ANGIOPOEITIN"/>
    <property type="match status" value="1"/>
</dbReference>
<dbReference type="Gene3D" id="3.90.215.10">
    <property type="entry name" value="Gamma Fibrinogen, chain A, domain 1"/>
    <property type="match status" value="1"/>
</dbReference>
<dbReference type="InterPro" id="IPR002181">
    <property type="entry name" value="Fibrinogen_a/b/g_C_dom"/>
</dbReference>
<keyword evidence="3" id="KW-1185">Reference proteome</keyword>
<dbReference type="InterPro" id="IPR036056">
    <property type="entry name" value="Fibrinogen-like_C"/>
</dbReference>
<dbReference type="Proteomes" id="UP000030746">
    <property type="component" value="Unassembled WGS sequence"/>
</dbReference>
<name>V3Z870_LOTGI</name>
<dbReference type="CTD" id="20247941"/>
<organism evidence="2 3">
    <name type="scientific">Lottia gigantea</name>
    <name type="common">Giant owl limpet</name>
    <dbReference type="NCBI Taxonomy" id="225164"/>
    <lineage>
        <taxon>Eukaryota</taxon>
        <taxon>Metazoa</taxon>
        <taxon>Spiralia</taxon>
        <taxon>Lophotrochozoa</taxon>
        <taxon>Mollusca</taxon>
        <taxon>Gastropoda</taxon>
        <taxon>Patellogastropoda</taxon>
        <taxon>Lottioidea</taxon>
        <taxon>Lottiidae</taxon>
        <taxon>Lottia</taxon>
    </lineage>
</organism>
<evidence type="ECO:0000259" key="1">
    <source>
        <dbReference type="PROSITE" id="PS51406"/>
    </source>
</evidence>
<proteinExistence type="predicted"/>
<accession>V3Z870</accession>
<gene>
    <name evidence="2" type="ORF">LOTGIDRAFT_229246</name>
</gene>
<dbReference type="InterPro" id="IPR050373">
    <property type="entry name" value="Fibrinogen_C-term_domain"/>
</dbReference>
<dbReference type="AlphaFoldDB" id="V3Z870"/>
<dbReference type="OMA" id="NCWHTIR"/>
<dbReference type="InterPro" id="IPR014716">
    <property type="entry name" value="Fibrinogen_a/b/g_C_1"/>
</dbReference>
<dbReference type="GeneID" id="20247941"/>
<reference evidence="2 3" key="1">
    <citation type="journal article" date="2013" name="Nature">
        <title>Insights into bilaterian evolution from three spiralian genomes.</title>
        <authorList>
            <person name="Simakov O."/>
            <person name="Marletaz F."/>
            <person name="Cho S.J."/>
            <person name="Edsinger-Gonzales E."/>
            <person name="Havlak P."/>
            <person name="Hellsten U."/>
            <person name="Kuo D.H."/>
            <person name="Larsson T."/>
            <person name="Lv J."/>
            <person name="Arendt D."/>
            <person name="Savage R."/>
            <person name="Osoegawa K."/>
            <person name="de Jong P."/>
            <person name="Grimwood J."/>
            <person name="Chapman J.A."/>
            <person name="Shapiro H."/>
            <person name="Aerts A."/>
            <person name="Otillar R.P."/>
            <person name="Terry A.Y."/>
            <person name="Boore J.L."/>
            <person name="Grigoriev I.V."/>
            <person name="Lindberg D.R."/>
            <person name="Seaver E.C."/>
            <person name="Weisblat D.A."/>
            <person name="Putnam N.H."/>
            <person name="Rokhsar D.S."/>
        </authorList>
    </citation>
    <scope>NUCLEOTIDE SEQUENCE [LARGE SCALE GENOMIC DNA]</scope>
</reference>
<evidence type="ECO:0000313" key="3">
    <source>
        <dbReference type="Proteomes" id="UP000030746"/>
    </source>
</evidence>
<protein>
    <recommendedName>
        <fullName evidence="1">Fibrinogen C-terminal domain-containing protein</fullName>
    </recommendedName>
</protein>
<dbReference type="STRING" id="225164.V3Z870"/>
<dbReference type="RefSeq" id="XP_009062007.1">
    <property type="nucleotide sequence ID" value="XM_009063759.1"/>
</dbReference>
<feature type="domain" description="Fibrinogen C-terminal" evidence="1">
    <location>
        <begin position="51"/>
        <end position="276"/>
    </location>
</feature>
<dbReference type="SMART" id="SM00186">
    <property type="entry name" value="FBG"/>
    <property type="match status" value="1"/>
</dbReference>
<dbReference type="GO" id="GO:0005615">
    <property type="term" value="C:extracellular space"/>
    <property type="evidence" value="ECO:0007669"/>
    <property type="project" value="TreeGrafter"/>
</dbReference>